<evidence type="ECO:0000256" key="11">
    <source>
        <dbReference type="ARBA" id="ARBA00023014"/>
    </source>
</evidence>
<feature type="binding site" evidence="12">
    <location>
        <position position="112"/>
    </location>
    <ligand>
        <name>[4Fe-4S] cluster</name>
        <dbReference type="ChEBI" id="CHEBI:49883"/>
        <note>4Fe-4S-S-AdoMet</note>
    </ligand>
</feature>
<accession>A0A3E3DX09</accession>
<dbReference type="Pfam" id="PF04055">
    <property type="entry name" value="Radical_SAM"/>
    <property type="match status" value="1"/>
</dbReference>
<dbReference type="InterPro" id="IPR058240">
    <property type="entry name" value="rSAM_sf"/>
</dbReference>
<comment type="caution">
    <text evidence="14">The sequence shown here is derived from an EMBL/GenBank/DDBJ whole genome shotgun (WGS) entry which is preliminary data.</text>
</comment>
<dbReference type="GO" id="GO:0019843">
    <property type="term" value="F:rRNA binding"/>
    <property type="evidence" value="ECO:0007669"/>
    <property type="project" value="UniProtKB-UniRule"/>
</dbReference>
<dbReference type="GO" id="GO:0002935">
    <property type="term" value="F:tRNA (adenine(37)-C2)-methyltransferase activity"/>
    <property type="evidence" value="ECO:0007669"/>
    <property type="project" value="UniProtKB-UniRule"/>
</dbReference>
<dbReference type="GO" id="GO:0030488">
    <property type="term" value="P:tRNA methylation"/>
    <property type="evidence" value="ECO:0007669"/>
    <property type="project" value="UniProtKB-UniRule"/>
</dbReference>
<feature type="active site" description="Proton acceptor" evidence="12">
    <location>
        <position position="92"/>
    </location>
</feature>
<evidence type="ECO:0000256" key="4">
    <source>
        <dbReference type="ARBA" id="ARBA00022552"/>
    </source>
</evidence>
<feature type="binding site" evidence="12">
    <location>
        <position position="191"/>
    </location>
    <ligand>
        <name>S-adenosyl-L-methionine</name>
        <dbReference type="ChEBI" id="CHEBI:59789"/>
    </ligand>
</feature>
<evidence type="ECO:0000259" key="13">
    <source>
        <dbReference type="PROSITE" id="PS51918"/>
    </source>
</evidence>
<proteinExistence type="inferred from homology"/>
<evidence type="ECO:0000256" key="12">
    <source>
        <dbReference type="HAMAP-Rule" id="MF_01849"/>
    </source>
</evidence>
<dbReference type="GO" id="GO:0051539">
    <property type="term" value="F:4 iron, 4 sulfur cluster binding"/>
    <property type="evidence" value="ECO:0007669"/>
    <property type="project" value="UniProtKB-UniRule"/>
</dbReference>
<keyword evidence="7 12" id="KW-0949">S-adenosyl-L-methionine</keyword>
<feature type="active site" description="S-methylcysteine intermediate" evidence="12">
    <location>
        <position position="330"/>
    </location>
</feature>
<keyword evidence="9 12" id="KW-0479">Metal-binding</keyword>
<dbReference type="PANTHER" id="PTHR30544:SF5">
    <property type="entry name" value="RADICAL SAM CORE DOMAIN-CONTAINING PROTEIN"/>
    <property type="match status" value="1"/>
</dbReference>
<comment type="cofactor">
    <cofactor evidence="12">
        <name>[4Fe-4S] cluster</name>
        <dbReference type="ChEBI" id="CHEBI:49883"/>
    </cofactor>
    <text evidence="12">Binds 1 [4Fe-4S] cluster. The cluster is coordinated with 3 cysteines and an exchangeable S-adenosyl-L-methionine.</text>
</comment>
<reference evidence="14 15" key="1">
    <citation type="submission" date="2018-08" db="EMBL/GenBank/DDBJ databases">
        <title>A genome reference for cultivated species of the human gut microbiota.</title>
        <authorList>
            <person name="Zou Y."/>
            <person name="Xue W."/>
            <person name="Luo G."/>
        </authorList>
    </citation>
    <scope>NUCLEOTIDE SEQUENCE [LARGE SCALE GENOMIC DNA]</scope>
    <source>
        <strain evidence="14 15">AM25-6</strain>
    </source>
</reference>
<dbReference type="PIRSF" id="PIRSF006004">
    <property type="entry name" value="CHP00048"/>
    <property type="match status" value="1"/>
</dbReference>
<evidence type="ECO:0000256" key="8">
    <source>
        <dbReference type="ARBA" id="ARBA00022694"/>
    </source>
</evidence>
<dbReference type="SUPFAM" id="SSF102114">
    <property type="entry name" value="Radical SAM enzymes"/>
    <property type="match status" value="1"/>
</dbReference>
<keyword evidence="10 12" id="KW-0408">Iron</keyword>
<sequence length="342" mass="39233">MTNLFGLNLEEIEKIIVEEYKEPKFRAKQIFKWLYDSYVKSIDEMTNLSLSLREKLKEEYYINHLKLEKKFKEEKSRTTKFLLKTEDDILIECVLLSYEAGATLCVSTQAGCRMGCVFCESGKCGLIRNLTKGEILNEIYLVSEIEDIRISNIVLMGSGEPLDNYEEVVGFLKLVTDENTLNMSKRSITLSTCGIKDKIYSLADSGLDINLALSLHAPFHEMRESMMPIEKANNIEEVLDATFYYRSKTGRRITYEYCLIEGKNDTIECIDKLYDLFKGTDSLINVIGVNDSSKKRVNDKYIHAFVDKLRNKGINVTIRRRLGSSINAACGQLKSRYLNEEV</sequence>
<dbReference type="HAMAP" id="MF_01849">
    <property type="entry name" value="RNA_methyltr_RlmN"/>
    <property type="match status" value="1"/>
</dbReference>
<feature type="binding site" evidence="12">
    <location>
        <position position="290"/>
    </location>
    <ligand>
        <name>S-adenosyl-L-methionine</name>
        <dbReference type="ChEBI" id="CHEBI:59789"/>
    </ligand>
</feature>
<keyword evidence="4 12" id="KW-0698">rRNA processing</keyword>
<keyword evidence="12" id="KW-1015">Disulfide bond</keyword>
<dbReference type="SFLD" id="SFLDF00275">
    <property type="entry name" value="adenosine_C2_methyltransferase"/>
    <property type="match status" value="1"/>
</dbReference>
<gene>
    <name evidence="12 14" type="primary">rlmN</name>
    <name evidence="14" type="ORF">DW687_08350</name>
</gene>
<organism evidence="14 15">
    <name type="scientific">Anaerofustis stercorihominis</name>
    <dbReference type="NCBI Taxonomy" id="214853"/>
    <lineage>
        <taxon>Bacteria</taxon>
        <taxon>Bacillati</taxon>
        <taxon>Bacillota</taxon>
        <taxon>Clostridia</taxon>
        <taxon>Eubacteriales</taxon>
        <taxon>Eubacteriaceae</taxon>
        <taxon>Anaerofustis</taxon>
    </lineage>
</organism>
<evidence type="ECO:0000256" key="5">
    <source>
        <dbReference type="ARBA" id="ARBA00022603"/>
    </source>
</evidence>
<feature type="binding site" evidence="12">
    <location>
        <begin position="214"/>
        <end position="216"/>
    </location>
    <ligand>
        <name>S-adenosyl-L-methionine</name>
        <dbReference type="ChEBI" id="CHEBI:59789"/>
    </ligand>
</feature>
<dbReference type="GO" id="GO:0070475">
    <property type="term" value="P:rRNA base methylation"/>
    <property type="evidence" value="ECO:0007669"/>
    <property type="project" value="UniProtKB-UniRule"/>
</dbReference>
<name>A0A3E3DX09_9FIRM</name>
<feature type="binding site" evidence="12">
    <location>
        <position position="119"/>
    </location>
    <ligand>
        <name>[4Fe-4S] cluster</name>
        <dbReference type="ChEBI" id="CHEBI:49883"/>
        <note>4Fe-4S-S-AdoMet</note>
    </ligand>
</feature>
<feature type="binding site" evidence="12">
    <location>
        <begin position="159"/>
        <end position="160"/>
    </location>
    <ligand>
        <name>S-adenosyl-L-methionine</name>
        <dbReference type="ChEBI" id="CHEBI:59789"/>
    </ligand>
</feature>
<dbReference type="EMBL" id="QUSM01000004">
    <property type="protein sequence ID" value="RGD73783.1"/>
    <property type="molecule type" value="Genomic_DNA"/>
</dbReference>
<dbReference type="Proteomes" id="UP000261212">
    <property type="component" value="Unassembled WGS sequence"/>
</dbReference>
<comment type="similarity">
    <text evidence="12">Belongs to the radical SAM superfamily. RlmN family.</text>
</comment>
<comment type="caution">
    <text evidence="12">Lacks conserved residue(s) required for the propagation of feature annotation.</text>
</comment>
<comment type="subcellular location">
    <subcellularLocation>
        <location evidence="1 12">Cytoplasm</location>
    </subcellularLocation>
</comment>
<evidence type="ECO:0000256" key="1">
    <source>
        <dbReference type="ARBA" id="ARBA00004496"/>
    </source>
</evidence>
<feature type="domain" description="Radical SAM core" evidence="13">
    <location>
        <begin position="98"/>
        <end position="319"/>
    </location>
</feature>
<dbReference type="EC" id="2.1.1.192" evidence="12"/>
<dbReference type="InterPro" id="IPR013785">
    <property type="entry name" value="Aldolase_TIM"/>
</dbReference>
<dbReference type="AlphaFoldDB" id="A0A3E3DX09"/>
<comment type="catalytic activity">
    <reaction evidence="12">
        <text>adenosine(37) in tRNA + 2 reduced [2Fe-2S]-[ferredoxin] + 2 S-adenosyl-L-methionine = 2-methyladenosine(37) in tRNA + 5'-deoxyadenosine + L-methionine + 2 oxidized [2Fe-2S]-[ferredoxin] + S-adenosyl-L-homocysteine</text>
        <dbReference type="Rhea" id="RHEA:43332"/>
        <dbReference type="Rhea" id="RHEA-COMP:10000"/>
        <dbReference type="Rhea" id="RHEA-COMP:10001"/>
        <dbReference type="Rhea" id="RHEA-COMP:10162"/>
        <dbReference type="Rhea" id="RHEA-COMP:10485"/>
        <dbReference type="ChEBI" id="CHEBI:17319"/>
        <dbReference type="ChEBI" id="CHEBI:33737"/>
        <dbReference type="ChEBI" id="CHEBI:33738"/>
        <dbReference type="ChEBI" id="CHEBI:57844"/>
        <dbReference type="ChEBI" id="CHEBI:57856"/>
        <dbReference type="ChEBI" id="CHEBI:59789"/>
        <dbReference type="ChEBI" id="CHEBI:74411"/>
        <dbReference type="ChEBI" id="CHEBI:74497"/>
        <dbReference type="EC" id="2.1.1.192"/>
    </reaction>
</comment>
<evidence type="ECO:0000313" key="15">
    <source>
        <dbReference type="Proteomes" id="UP000261212"/>
    </source>
</evidence>
<dbReference type="SFLD" id="SFLDG01062">
    <property type="entry name" value="methyltransferase_(Class_A)"/>
    <property type="match status" value="1"/>
</dbReference>
<comment type="function">
    <text evidence="12">Specifically methylates position 2 of adenine 2503 in 23S rRNA and position 2 of adenine 37 in tRNAs.</text>
</comment>
<evidence type="ECO:0000256" key="3">
    <source>
        <dbReference type="ARBA" id="ARBA00022490"/>
    </source>
</evidence>
<comment type="miscellaneous">
    <text evidence="12">Reaction proceeds by a ping-pong mechanism involving intermediate methylation of a conserved cysteine residue.</text>
</comment>
<evidence type="ECO:0000256" key="7">
    <source>
        <dbReference type="ARBA" id="ARBA00022691"/>
    </source>
</evidence>
<keyword evidence="2 12" id="KW-0004">4Fe-4S</keyword>
<evidence type="ECO:0000313" key="14">
    <source>
        <dbReference type="EMBL" id="RGD73783.1"/>
    </source>
</evidence>
<dbReference type="InterPro" id="IPR048641">
    <property type="entry name" value="RlmN_N"/>
</dbReference>
<keyword evidence="5 12" id="KW-0489">Methyltransferase</keyword>
<evidence type="ECO:0000256" key="2">
    <source>
        <dbReference type="ARBA" id="ARBA00022485"/>
    </source>
</evidence>
<dbReference type="PROSITE" id="PS51918">
    <property type="entry name" value="RADICAL_SAM"/>
    <property type="match status" value="1"/>
</dbReference>
<dbReference type="InterPro" id="IPR040072">
    <property type="entry name" value="Methyltransferase_A"/>
</dbReference>
<dbReference type="RefSeq" id="WP_117532403.1">
    <property type="nucleotide sequence ID" value="NZ_JBKXAL010000028.1"/>
</dbReference>
<dbReference type="GO" id="GO:0070040">
    <property type="term" value="F:rRNA (adenine(2503)-C2-)-methyltransferase activity"/>
    <property type="evidence" value="ECO:0007669"/>
    <property type="project" value="UniProtKB-UniRule"/>
</dbReference>
<dbReference type="Gene3D" id="1.10.150.530">
    <property type="match status" value="1"/>
</dbReference>
<keyword evidence="6 12" id="KW-0808">Transferase</keyword>
<dbReference type="Gene3D" id="3.20.20.70">
    <property type="entry name" value="Aldolase class I"/>
    <property type="match status" value="1"/>
</dbReference>
<dbReference type="GO" id="GO:0046872">
    <property type="term" value="F:metal ion binding"/>
    <property type="evidence" value="ECO:0007669"/>
    <property type="project" value="UniProtKB-KW"/>
</dbReference>
<dbReference type="NCBIfam" id="TIGR00048">
    <property type="entry name" value="rRNA_mod_RlmN"/>
    <property type="match status" value="1"/>
</dbReference>
<dbReference type="InterPro" id="IPR004383">
    <property type="entry name" value="rRNA_lsu_MTrfase_RlmN/Cfr"/>
</dbReference>
<dbReference type="SFLD" id="SFLDS00029">
    <property type="entry name" value="Radical_SAM"/>
    <property type="match status" value="1"/>
</dbReference>
<keyword evidence="3 12" id="KW-0963">Cytoplasm</keyword>
<dbReference type="Pfam" id="PF21016">
    <property type="entry name" value="RlmN_N"/>
    <property type="match status" value="1"/>
</dbReference>
<protein>
    <recommendedName>
        <fullName evidence="12">Probable dual-specificity RNA methyltransferase RlmN</fullName>
        <ecNumber evidence="12">2.1.1.192</ecNumber>
    </recommendedName>
    <alternativeName>
        <fullName evidence="12">23S rRNA (adenine(2503)-C(2))-methyltransferase</fullName>
    </alternativeName>
    <alternativeName>
        <fullName evidence="12">23S rRNA m2A2503 methyltransferase</fullName>
    </alternativeName>
    <alternativeName>
        <fullName evidence="12">Ribosomal RNA large subunit methyltransferase N</fullName>
    </alternativeName>
    <alternativeName>
        <fullName evidence="12">tRNA (adenine(37)-C(2))-methyltransferase</fullName>
    </alternativeName>
    <alternativeName>
        <fullName evidence="12">tRNA m2A37 methyltransferase</fullName>
    </alternativeName>
</protein>
<keyword evidence="11 12" id="KW-0411">Iron-sulfur</keyword>
<dbReference type="GO" id="GO:0000049">
    <property type="term" value="F:tRNA binding"/>
    <property type="evidence" value="ECO:0007669"/>
    <property type="project" value="UniProtKB-UniRule"/>
</dbReference>
<evidence type="ECO:0000256" key="10">
    <source>
        <dbReference type="ARBA" id="ARBA00023004"/>
    </source>
</evidence>
<evidence type="ECO:0000256" key="6">
    <source>
        <dbReference type="ARBA" id="ARBA00022679"/>
    </source>
</evidence>
<dbReference type="InterPro" id="IPR027492">
    <property type="entry name" value="RNA_MTrfase_RlmN"/>
</dbReference>
<evidence type="ECO:0000256" key="9">
    <source>
        <dbReference type="ARBA" id="ARBA00022723"/>
    </source>
</evidence>
<comment type="catalytic activity">
    <reaction evidence="12">
        <text>adenosine(2503) in 23S rRNA + 2 reduced [2Fe-2S]-[ferredoxin] + 2 S-adenosyl-L-methionine = 2-methyladenosine(2503) in 23S rRNA + 5'-deoxyadenosine + L-methionine + 2 oxidized [2Fe-2S]-[ferredoxin] + S-adenosyl-L-homocysteine</text>
        <dbReference type="Rhea" id="RHEA:42916"/>
        <dbReference type="Rhea" id="RHEA-COMP:10000"/>
        <dbReference type="Rhea" id="RHEA-COMP:10001"/>
        <dbReference type="Rhea" id="RHEA-COMP:10152"/>
        <dbReference type="Rhea" id="RHEA-COMP:10282"/>
        <dbReference type="ChEBI" id="CHEBI:17319"/>
        <dbReference type="ChEBI" id="CHEBI:33737"/>
        <dbReference type="ChEBI" id="CHEBI:33738"/>
        <dbReference type="ChEBI" id="CHEBI:57844"/>
        <dbReference type="ChEBI" id="CHEBI:57856"/>
        <dbReference type="ChEBI" id="CHEBI:59789"/>
        <dbReference type="ChEBI" id="CHEBI:74411"/>
        <dbReference type="ChEBI" id="CHEBI:74497"/>
        <dbReference type="EC" id="2.1.1.192"/>
    </reaction>
</comment>
<dbReference type="InterPro" id="IPR007197">
    <property type="entry name" value="rSAM"/>
</dbReference>
<keyword evidence="8 12" id="KW-0819">tRNA processing</keyword>
<dbReference type="GO" id="GO:0005737">
    <property type="term" value="C:cytoplasm"/>
    <property type="evidence" value="ECO:0007669"/>
    <property type="project" value="UniProtKB-SubCell"/>
</dbReference>
<dbReference type="PANTHER" id="PTHR30544">
    <property type="entry name" value="23S RRNA METHYLTRANSFERASE"/>
    <property type="match status" value="1"/>
</dbReference>
<feature type="binding site" evidence="12">
    <location>
        <position position="116"/>
    </location>
    <ligand>
        <name>[4Fe-4S] cluster</name>
        <dbReference type="ChEBI" id="CHEBI:49883"/>
        <note>4Fe-4S-S-AdoMet</note>
    </ligand>
</feature>